<reference evidence="2 3" key="1">
    <citation type="submission" date="2018-11" db="EMBL/GenBank/DDBJ databases">
        <title>Vibrio LJC006 sp. nov., isolated from seawater during the bloom of the enteromorpha.</title>
        <authorList>
            <person name="Liang J."/>
        </authorList>
    </citation>
    <scope>NUCLEOTIDE SEQUENCE [LARGE SCALE GENOMIC DNA]</scope>
    <source>
        <strain evidence="2 3">LJC006</strain>
    </source>
</reference>
<evidence type="ECO:0000313" key="3">
    <source>
        <dbReference type="Proteomes" id="UP000281112"/>
    </source>
</evidence>
<dbReference type="AlphaFoldDB" id="A0A3N9TGS1"/>
<keyword evidence="3" id="KW-1185">Reference proteome</keyword>
<dbReference type="RefSeq" id="WP_124937504.1">
    <property type="nucleotide sequence ID" value="NZ_RJVQ01000004.1"/>
</dbReference>
<dbReference type="CDD" id="cd06661">
    <property type="entry name" value="GGCT_like"/>
    <property type="match status" value="1"/>
</dbReference>
<dbReference type="InterPro" id="IPR036568">
    <property type="entry name" value="GGCT-like_sf"/>
</dbReference>
<feature type="domain" description="Gamma-glutamylcyclotransferase AIG2-like" evidence="1">
    <location>
        <begin position="3"/>
        <end position="110"/>
    </location>
</feature>
<dbReference type="OrthoDB" id="5567366at2"/>
<comment type="caution">
    <text evidence="2">The sequence shown here is derived from an EMBL/GenBank/DDBJ whole genome shotgun (WGS) entry which is preliminary data.</text>
</comment>
<evidence type="ECO:0000259" key="1">
    <source>
        <dbReference type="Pfam" id="PF06094"/>
    </source>
</evidence>
<dbReference type="EMBL" id="RJVQ01000004">
    <property type="protein sequence ID" value="RQW63104.1"/>
    <property type="molecule type" value="Genomic_DNA"/>
</dbReference>
<organism evidence="2 3">
    <name type="scientific">Vibrio viridaestus</name>
    <dbReference type="NCBI Taxonomy" id="2487322"/>
    <lineage>
        <taxon>Bacteria</taxon>
        <taxon>Pseudomonadati</taxon>
        <taxon>Pseudomonadota</taxon>
        <taxon>Gammaproteobacteria</taxon>
        <taxon>Vibrionales</taxon>
        <taxon>Vibrionaceae</taxon>
        <taxon>Vibrio</taxon>
    </lineage>
</organism>
<dbReference type="Pfam" id="PF06094">
    <property type="entry name" value="GGACT"/>
    <property type="match status" value="1"/>
</dbReference>
<gene>
    <name evidence="2" type="ORF">EES38_12015</name>
</gene>
<dbReference type="SUPFAM" id="SSF110857">
    <property type="entry name" value="Gamma-glutamyl cyclotransferase-like"/>
    <property type="match status" value="1"/>
</dbReference>
<dbReference type="InterPro" id="IPR013024">
    <property type="entry name" value="GGCT-like"/>
</dbReference>
<proteinExistence type="predicted"/>
<dbReference type="Gene3D" id="3.10.490.10">
    <property type="entry name" value="Gamma-glutamyl cyclotransferase-like"/>
    <property type="match status" value="1"/>
</dbReference>
<keyword evidence="2" id="KW-0808">Transferase</keyword>
<name>A0A3N9TGS1_9VIBR</name>
<dbReference type="Proteomes" id="UP000281112">
    <property type="component" value="Unassembled WGS sequence"/>
</dbReference>
<accession>A0A3N9TGS1</accession>
<evidence type="ECO:0000313" key="2">
    <source>
        <dbReference type="EMBL" id="RQW63104.1"/>
    </source>
</evidence>
<dbReference type="GO" id="GO:0016740">
    <property type="term" value="F:transferase activity"/>
    <property type="evidence" value="ECO:0007669"/>
    <property type="project" value="UniProtKB-KW"/>
</dbReference>
<dbReference type="InterPro" id="IPR009288">
    <property type="entry name" value="AIG2-like_dom"/>
</dbReference>
<sequence>MYIFGYGSLMNSSSRKLTGQTGEAIPAIVSGLVRYWGKVDDSYSASPLVSDIGEGIVNGVLLEISPSDLIDFDSRERGYKRIKLLAEQIETAEPINESSEVWVYVKENPEPPCEDMPVLQTYIDTVLSGCLEISEEFAHLFIKHTEGWTYPIFNDRHQPRYGNYAGISAAHESLIDKLLLIQK</sequence>
<protein>
    <submittedName>
        <fullName evidence="2">Gamma-glutamylcyclotransferase</fullName>
    </submittedName>
</protein>